<dbReference type="InParanoid" id="A0A2P6N7K9"/>
<dbReference type="PANTHER" id="PTHR23113">
    <property type="entry name" value="GUANINE NUCLEOTIDE EXCHANGE FACTOR"/>
    <property type="match status" value="1"/>
</dbReference>
<dbReference type="InterPro" id="IPR000198">
    <property type="entry name" value="RhoGAP_dom"/>
</dbReference>
<dbReference type="PANTHER" id="PTHR23113:SF99">
    <property type="entry name" value="RASGEF DOMAIN-CONTAINING PROTEIN"/>
    <property type="match status" value="1"/>
</dbReference>
<feature type="domain" description="Rho-GAP" evidence="7">
    <location>
        <begin position="294"/>
        <end position="487"/>
    </location>
</feature>
<feature type="compositionally biased region" description="Polar residues" evidence="4">
    <location>
        <begin position="876"/>
        <end position="890"/>
    </location>
</feature>
<feature type="compositionally biased region" description="Acidic residues" evidence="4">
    <location>
        <begin position="921"/>
        <end position="938"/>
    </location>
</feature>
<feature type="compositionally biased region" description="Basic and acidic residues" evidence="4">
    <location>
        <begin position="860"/>
        <end position="872"/>
    </location>
</feature>
<dbReference type="OrthoDB" id="546434at2759"/>
<evidence type="ECO:0000259" key="6">
    <source>
        <dbReference type="PROSITE" id="PS50212"/>
    </source>
</evidence>
<accession>A0A2P6N7K9</accession>
<dbReference type="Gene3D" id="1.10.555.10">
    <property type="entry name" value="Rho GTPase activation protein"/>
    <property type="match status" value="1"/>
</dbReference>
<sequence>MSFFGFKRSTDRKSAASTPNTSSPPSPATTPRPSLIGATPPALIANLNGLANSGSESPRSDDSDSDRTRRTEEEKKLRKAMKKQQRRELELKLGEHLDELLAANELLSEENARLTAELEVERARSKRWEDMYITLASSATGEDERPERKLKRISVTLRPRRKDSEESVGSSSDAEVEKAEKKRNSVSLESMAKADLLKEQLGNKYSNFAKLRRTQMETMSTRKAKTITSNSPSMTASPNLSSSPSKHSRSKSINPGERNLAGSIGVKKNEELSNFLVSRKARQQLMEQGILYSSVLGALPETLLEDGRLPTFFTKSLTFLLSKGTQTPKLFVELLPFEEEQKRLESGSLADDDSPTVVASFLIAFFQQWQDPLLTFKLHNDFLLWSEIEKLEEKRNAARSLVFSLPPSHRYFLKSFIEFLRNYIAATKVPRETISQIFGPIWLRGAAAINSAGEDYLKQIESNVQKPDATKVGSQLVLFFMEEEEVFEEETEVEYVMKDGNHIVSAASMNAIMIKLLDPFYSRLDESFTDTVLYAHSYFTDAETLLGKLLEGLQRPMVNSWDKAVQTRAMRVLRNWIGSSSAILAGNKKFMEIFKQYASTQANDIFFQKFLSIAAEAESSSTKVELPVSTEKGASRELDIDDHEPTIVALQMTLLDHSLLQNIKSQEFLHKAFEKPERSPQFTAMAQQWNTTTAWVYSEILRRDKLQRRANVLMHFIKIADVLRTLQNYNSAYAIVVALNHYTISRLEKTWERVSRKSMSTFDNLSRLFEMSSNYKSYRMQLTCSDPPLIPYIGLWPKDITSVEEIPTITSEGHINISKLRNLCRFITQMKTYQGTKYRIDQSPDLYAYLKNPKIFNEKQARDLSEQYEPPKKRSSSVMSDTSPSISRVSSHIERTESEESVGTPRSSSRDNFNGVRPDMSDSESEEPDYQSSTDDEEIVHHAQSEYVSDSDNDTTVTTPRRASRNNRSMSMSDDDLSKLKVLSGNNSLTAKDKALLLKEMIGQKYSSPANLRREQRQKVSAPRAKPVVYRGHSAFTHAIEELSDSSANED</sequence>
<dbReference type="Gene3D" id="1.10.840.10">
    <property type="entry name" value="Ras guanine-nucleotide exchange factors catalytic domain"/>
    <property type="match status" value="1"/>
</dbReference>
<feature type="domain" description="Ras-GEF" evidence="5">
    <location>
        <begin position="644"/>
        <end position="871"/>
    </location>
</feature>
<dbReference type="SUPFAM" id="SSF48350">
    <property type="entry name" value="GTPase activation domain, GAP"/>
    <property type="match status" value="1"/>
</dbReference>
<reference evidence="8 9" key="1">
    <citation type="journal article" date="2018" name="Genome Biol. Evol.">
        <title>Multiple Roots of Fruiting Body Formation in Amoebozoa.</title>
        <authorList>
            <person name="Hillmann F."/>
            <person name="Forbes G."/>
            <person name="Novohradska S."/>
            <person name="Ferling I."/>
            <person name="Riege K."/>
            <person name="Groth M."/>
            <person name="Westermann M."/>
            <person name="Marz M."/>
            <person name="Spaller T."/>
            <person name="Winckler T."/>
            <person name="Schaap P."/>
            <person name="Glockner G."/>
        </authorList>
    </citation>
    <scope>NUCLEOTIDE SEQUENCE [LARGE SCALE GENOMIC DNA]</scope>
    <source>
        <strain evidence="8 9">Jena</strain>
    </source>
</reference>
<dbReference type="InterPro" id="IPR001895">
    <property type="entry name" value="RASGEF_cat_dom"/>
</dbReference>
<evidence type="ECO:0000259" key="5">
    <source>
        <dbReference type="PROSITE" id="PS50009"/>
    </source>
</evidence>
<feature type="compositionally biased region" description="Polar residues" evidence="4">
    <location>
        <begin position="216"/>
        <end position="230"/>
    </location>
</feature>
<feature type="region of interest" description="Disordered" evidence="4">
    <location>
        <begin position="213"/>
        <end position="264"/>
    </location>
</feature>
<name>A0A2P6N7K9_9EUKA</name>
<dbReference type="InterPro" id="IPR008936">
    <property type="entry name" value="Rho_GTPase_activation_prot"/>
</dbReference>
<gene>
    <name evidence="8" type="ORF">PROFUN_05915</name>
</gene>
<feature type="region of interest" description="Disordered" evidence="4">
    <location>
        <begin position="1006"/>
        <end position="1025"/>
    </location>
</feature>
<dbReference type="AlphaFoldDB" id="A0A2P6N7K9"/>
<evidence type="ECO:0000256" key="1">
    <source>
        <dbReference type="ARBA" id="ARBA00022658"/>
    </source>
</evidence>
<dbReference type="InterPro" id="IPR036964">
    <property type="entry name" value="RASGEF_cat_dom_sf"/>
</dbReference>
<feature type="compositionally biased region" description="Basic and acidic residues" evidence="4">
    <location>
        <begin position="58"/>
        <end position="76"/>
    </location>
</feature>
<dbReference type="STRING" id="1890364.A0A2P6N7K9"/>
<dbReference type="SMART" id="SM00324">
    <property type="entry name" value="RhoGAP"/>
    <property type="match status" value="1"/>
</dbReference>
<evidence type="ECO:0000313" key="9">
    <source>
        <dbReference type="Proteomes" id="UP000241769"/>
    </source>
</evidence>
<evidence type="ECO:0000256" key="2">
    <source>
        <dbReference type="PROSITE-ProRule" id="PRU00168"/>
    </source>
</evidence>
<dbReference type="GO" id="GO:0005886">
    <property type="term" value="C:plasma membrane"/>
    <property type="evidence" value="ECO:0007669"/>
    <property type="project" value="TreeGrafter"/>
</dbReference>
<dbReference type="Proteomes" id="UP000241769">
    <property type="component" value="Unassembled WGS sequence"/>
</dbReference>
<evidence type="ECO:0000259" key="7">
    <source>
        <dbReference type="PROSITE" id="PS50238"/>
    </source>
</evidence>
<dbReference type="InterPro" id="IPR008937">
    <property type="entry name" value="Ras-like_GEF"/>
</dbReference>
<dbReference type="Pfam" id="PF00620">
    <property type="entry name" value="RhoGAP"/>
    <property type="match status" value="1"/>
</dbReference>
<dbReference type="InterPro" id="IPR000651">
    <property type="entry name" value="Ras-like_Gua-exchang_fac_N"/>
</dbReference>
<dbReference type="Pfam" id="PF00617">
    <property type="entry name" value="RasGEF"/>
    <property type="match status" value="1"/>
</dbReference>
<keyword evidence="9" id="KW-1185">Reference proteome</keyword>
<comment type="caution">
    <text evidence="8">The sequence shown here is derived from an EMBL/GenBank/DDBJ whole genome shotgun (WGS) entry which is preliminary data.</text>
</comment>
<dbReference type="PROSITE" id="PS50238">
    <property type="entry name" value="RHOGAP"/>
    <property type="match status" value="1"/>
</dbReference>
<dbReference type="PROSITE" id="PS50009">
    <property type="entry name" value="RASGEF_CAT"/>
    <property type="match status" value="1"/>
</dbReference>
<dbReference type="PROSITE" id="PS50212">
    <property type="entry name" value="RASGEF_NTER"/>
    <property type="match status" value="1"/>
</dbReference>
<feature type="region of interest" description="Disordered" evidence="4">
    <location>
        <begin position="860"/>
        <end position="975"/>
    </location>
</feature>
<organism evidence="8 9">
    <name type="scientific">Planoprotostelium fungivorum</name>
    <dbReference type="NCBI Taxonomy" id="1890364"/>
    <lineage>
        <taxon>Eukaryota</taxon>
        <taxon>Amoebozoa</taxon>
        <taxon>Evosea</taxon>
        <taxon>Variosea</taxon>
        <taxon>Cavosteliida</taxon>
        <taxon>Cavosteliaceae</taxon>
        <taxon>Planoprotostelium</taxon>
    </lineage>
</organism>
<evidence type="ECO:0000256" key="3">
    <source>
        <dbReference type="SAM" id="Coils"/>
    </source>
</evidence>
<dbReference type="EMBL" id="MDYQ01000165">
    <property type="protein sequence ID" value="PRP79939.1"/>
    <property type="molecule type" value="Genomic_DNA"/>
</dbReference>
<dbReference type="InterPro" id="IPR023578">
    <property type="entry name" value="Ras_GEF_dom_sf"/>
</dbReference>
<feature type="compositionally biased region" description="Low complexity" evidence="4">
    <location>
        <begin position="948"/>
        <end position="959"/>
    </location>
</feature>
<evidence type="ECO:0000313" key="8">
    <source>
        <dbReference type="EMBL" id="PRP79939.1"/>
    </source>
</evidence>
<feature type="domain" description="N-terminal Ras-GEF" evidence="6">
    <location>
        <begin position="500"/>
        <end position="622"/>
    </location>
</feature>
<dbReference type="Gene3D" id="1.20.870.10">
    <property type="entry name" value="Son of sevenless (SoS) protein Chain: S domain 1"/>
    <property type="match status" value="1"/>
</dbReference>
<dbReference type="GO" id="GO:0007265">
    <property type="term" value="P:Ras protein signal transduction"/>
    <property type="evidence" value="ECO:0007669"/>
    <property type="project" value="TreeGrafter"/>
</dbReference>
<dbReference type="GO" id="GO:0005085">
    <property type="term" value="F:guanyl-nucleotide exchange factor activity"/>
    <property type="evidence" value="ECO:0007669"/>
    <property type="project" value="UniProtKB-KW"/>
</dbReference>
<feature type="region of interest" description="Disordered" evidence="4">
    <location>
        <begin position="1"/>
        <end position="86"/>
    </location>
</feature>
<keyword evidence="3" id="KW-0175">Coiled coil</keyword>
<protein>
    <submittedName>
        <fullName evidence="8">Ras-specific guanine nucleotide-releasing factor 1</fullName>
    </submittedName>
</protein>
<feature type="region of interest" description="Disordered" evidence="4">
    <location>
        <begin position="138"/>
        <end position="187"/>
    </location>
</feature>
<feature type="compositionally biased region" description="Low complexity" evidence="4">
    <location>
        <begin position="231"/>
        <end position="245"/>
    </location>
</feature>
<proteinExistence type="predicted"/>
<dbReference type="CDD" id="cd00155">
    <property type="entry name" value="RasGEF"/>
    <property type="match status" value="1"/>
</dbReference>
<keyword evidence="1 2" id="KW-0344">Guanine-nucleotide releasing factor</keyword>
<evidence type="ECO:0000256" key="4">
    <source>
        <dbReference type="SAM" id="MobiDB-lite"/>
    </source>
</evidence>
<dbReference type="CDD" id="cd00159">
    <property type="entry name" value="RhoGAP"/>
    <property type="match status" value="1"/>
</dbReference>
<dbReference type="SUPFAM" id="SSF48366">
    <property type="entry name" value="Ras GEF"/>
    <property type="match status" value="1"/>
</dbReference>
<feature type="coiled-coil region" evidence="3">
    <location>
        <begin position="97"/>
        <end position="124"/>
    </location>
</feature>
<dbReference type="SMART" id="SM00147">
    <property type="entry name" value="RasGEF"/>
    <property type="match status" value="1"/>
</dbReference>